<gene>
    <name evidence="2" type="ORF">MAGMO_3150</name>
</gene>
<protein>
    <submittedName>
        <fullName evidence="2">Putative 17 kDa surface antigen [omp]</fullName>
    </submittedName>
</protein>
<evidence type="ECO:0000259" key="1">
    <source>
        <dbReference type="Pfam" id="PF13488"/>
    </source>
</evidence>
<proteinExistence type="predicted"/>
<name>A0A1S7LN76_MAGMO</name>
<sequence>MVKRPSTGRTFSTYGWLLALVIALGLSGCTTPQNRAQGGALLGALGGGLAGSLLGNSKNKEQNALIGAAIGGLLGYTIGNEMDKQDRAKLNQVFEKKPSHQTTSWQNPDTGRSFAVTPKPATHTAQGELCREAEIKVWIDGRPETAVRKACRRDDGRWDLI</sequence>
<organism evidence="2">
    <name type="scientific">Magnetococcus massalia (strain MO-1)</name>
    <dbReference type="NCBI Taxonomy" id="451514"/>
    <lineage>
        <taxon>Bacteria</taxon>
        <taxon>Pseudomonadati</taxon>
        <taxon>Pseudomonadota</taxon>
        <taxon>Magnetococcia</taxon>
        <taxon>Magnetococcales</taxon>
        <taxon>Magnetococcaceae</taxon>
        <taxon>Magnetococcus</taxon>
    </lineage>
</organism>
<dbReference type="EMBL" id="LO017727">
    <property type="protein sequence ID" value="CRH07291.1"/>
    <property type="molecule type" value="Genomic_DNA"/>
</dbReference>
<dbReference type="InterPro" id="IPR016364">
    <property type="entry name" value="Surface_antigen_Rickettsia"/>
</dbReference>
<feature type="domain" description="Glycine zipper" evidence="1">
    <location>
        <begin position="43"/>
        <end position="85"/>
    </location>
</feature>
<accession>A0A1S7LN76</accession>
<evidence type="ECO:0000313" key="2">
    <source>
        <dbReference type="EMBL" id="CRH07291.1"/>
    </source>
</evidence>
<dbReference type="AlphaFoldDB" id="A0A1S7LN76"/>
<reference evidence="2" key="1">
    <citation type="submission" date="2015-04" db="EMBL/GenBank/DDBJ databases">
        <authorList>
            <person name="Syromyatnikov M.Y."/>
            <person name="Popov V.N."/>
        </authorList>
    </citation>
    <scope>NUCLEOTIDE SEQUENCE</scope>
    <source>
        <strain evidence="2">MO-1</strain>
    </source>
</reference>
<dbReference type="PIRSF" id="PIRSF002721">
    <property type="entry name" value="Surface_antigen_Rickettsia"/>
    <property type="match status" value="1"/>
</dbReference>
<dbReference type="InterPro" id="IPR039567">
    <property type="entry name" value="Gly-zipper"/>
</dbReference>
<dbReference type="PROSITE" id="PS51257">
    <property type="entry name" value="PROKAR_LIPOPROTEIN"/>
    <property type="match status" value="1"/>
</dbReference>
<dbReference type="Pfam" id="PF13488">
    <property type="entry name" value="Gly-zipper_Omp"/>
    <property type="match status" value="1"/>
</dbReference>